<dbReference type="GO" id="GO:0009244">
    <property type="term" value="P:lipopolysaccharide core region biosynthetic process"/>
    <property type="evidence" value="ECO:0007669"/>
    <property type="project" value="UniProtKB-UniRule"/>
</dbReference>
<feature type="active site" description="Proton acceptor" evidence="7">
    <location>
        <position position="60"/>
    </location>
</feature>
<dbReference type="GO" id="GO:0009245">
    <property type="term" value="P:lipid A biosynthetic process"/>
    <property type="evidence" value="ECO:0007669"/>
    <property type="project" value="TreeGrafter"/>
</dbReference>
<feature type="domain" description="3-deoxy-D-manno-octulosonic-acid transferase N-terminal" evidence="9">
    <location>
        <begin position="45"/>
        <end position="206"/>
    </location>
</feature>
<reference evidence="11" key="1">
    <citation type="submission" date="2016-10" db="EMBL/GenBank/DDBJ databases">
        <authorList>
            <person name="Varghese N."/>
            <person name="Submissions S."/>
        </authorList>
    </citation>
    <scope>NUCLEOTIDE SEQUENCE [LARGE SCALE GENOMIC DNA]</scope>
    <source>
        <strain evidence="11">DSM 18733</strain>
    </source>
</reference>
<evidence type="ECO:0000259" key="9">
    <source>
        <dbReference type="Pfam" id="PF04413"/>
    </source>
</evidence>
<evidence type="ECO:0000256" key="8">
    <source>
        <dbReference type="RuleBase" id="RU365103"/>
    </source>
</evidence>
<organism evidence="10 11">
    <name type="scientific">Olivibacter domesticus</name>
    <name type="common">Pseudosphingobacterium domesticum</name>
    <dbReference type="NCBI Taxonomy" id="407022"/>
    <lineage>
        <taxon>Bacteria</taxon>
        <taxon>Pseudomonadati</taxon>
        <taxon>Bacteroidota</taxon>
        <taxon>Sphingobacteriia</taxon>
        <taxon>Sphingobacteriales</taxon>
        <taxon>Sphingobacteriaceae</taxon>
        <taxon>Olivibacter</taxon>
    </lineage>
</organism>
<dbReference type="GO" id="GO:0043842">
    <property type="term" value="F:Kdo transferase activity"/>
    <property type="evidence" value="ECO:0007669"/>
    <property type="project" value="UniProtKB-EC"/>
</dbReference>
<keyword evidence="11" id="KW-1185">Reference proteome</keyword>
<dbReference type="InterPro" id="IPR039901">
    <property type="entry name" value="Kdotransferase"/>
</dbReference>
<dbReference type="RefSeq" id="WP_093327026.1">
    <property type="nucleotide sequence ID" value="NZ_FOAF01000004.1"/>
</dbReference>
<keyword evidence="8" id="KW-1003">Cell membrane</keyword>
<dbReference type="PANTHER" id="PTHR42755">
    <property type="entry name" value="3-DEOXY-MANNO-OCTULOSONATE CYTIDYLYLTRANSFERASE"/>
    <property type="match status" value="1"/>
</dbReference>
<keyword evidence="8" id="KW-0448">Lipopolysaccharide biosynthesis</keyword>
<dbReference type="PANTHER" id="PTHR42755:SF1">
    <property type="entry name" value="3-DEOXY-D-MANNO-OCTULOSONIC ACID TRANSFERASE, MITOCHONDRIAL-RELATED"/>
    <property type="match status" value="1"/>
</dbReference>
<evidence type="ECO:0000256" key="3">
    <source>
        <dbReference type="ARBA" id="ARBA00019077"/>
    </source>
</evidence>
<dbReference type="STRING" id="407022.SAMN05661044_03646"/>
<keyword evidence="8" id="KW-0472">Membrane</keyword>
<dbReference type="InterPro" id="IPR007507">
    <property type="entry name" value="Glycos_transf_N"/>
</dbReference>
<dbReference type="GO" id="GO:0005886">
    <property type="term" value="C:plasma membrane"/>
    <property type="evidence" value="ECO:0007669"/>
    <property type="project" value="UniProtKB-SubCell"/>
</dbReference>
<comment type="similarity">
    <text evidence="8">Belongs to the glycosyltransferase group 1 family.</text>
</comment>
<dbReference type="Gene3D" id="3.40.50.11720">
    <property type="entry name" value="3-Deoxy-D-manno-octulosonic-acid transferase, N-terminal domain"/>
    <property type="match status" value="1"/>
</dbReference>
<keyword evidence="4 8" id="KW-0808">Transferase</keyword>
<comment type="subcellular location">
    <subcellularLocation>
        <location evidence="8">Cell membrane</location>
    </subcellularLocation>
</comment>
<dbReference type="OrthoDB" id="9789797at2"/>
<proteinExistence type="inferred from homology"/>
<evidence type="ECO:0000313" key="11">
    <source>
        <dbReference type="Proteomes" id="UP000199421"/>
    </source>
</evidence>
<comment type="catalytic activity">
    <reaction evidence="6 8">
        <text>lipid IVA (E. coli) + CMP-3-deoxy-beta-D-manno-octulosonate = alpha-Kdo-(2-&gt;6)-lipid IVA (E. coli) + CMP + H(+)</text>
        <dbReference type="Rhea" id="RHEA:28066"/>
        <dbReference type="ChEBI" id="CHEBI:15378"/>
        <dbReference type="ChEBI" id="CHEBI:58603"/>
        <dbReference type="ChEBI" id="CHEBI:60364"/>
        <dbReference type="ChEBI" id="CHEBI:60377"/>
        <dbReference type="ChEBI" id="CHEBI:85987"/>
        <dbReference type="EC" id="2.4.99.12"/>
    </reaction>
</comment>
<accession>A0A1H7TT97</accession>
<evidence type="ECO:0000313" key="10">
    <source>
        <dbReference type="EMBL" id="SEL87127.1"/>
    </source>
</evidence>
<protein>
    <recommendedName>
        <fullName evidence="3 8">3-deoxy-D-manno-octulosonic acid transferase</fullName>
        <shortName evidence="8">Kdo transferase</shortName>
        <ecNumber evidence="2 8">2.4.99.12</ecNumber>
    </recommendedName>
    <alternativeName>
        <fullName evidence="5 8">Lipid IV(A) 3-deoxy-D-manno-octulosonic acid transferase</fullName>
    </alternativeName>
</protein>
<evidence type="ECO:0000256" key="2">
    <source>
        <dbReference type="ARBA" id="ARBA00012621"/>
    </source>
</evidence>
<dbReference type="SUPFAM" id="SSF53756">
    <property type="entry name" value="UDP-Glycosyltransferase/glycogen phosphorylase"/>
    <property type="match status" value="1"/>
</dbReference>
<dbReference type="EMBL" id="FOAF01000004">
    <property type="protein sequence ID" value="SEL87127.1"/>
    <property type="molecule type" value="Genomic_DNA"/>
</dbReference>
<sequence length="413" mass="47755">MWILYNIGIYLGQALVFMMAPFNQRVQKWRDGRKGLFQLIESKIDRSKSHVWFHFASLGEFEQGRTVLEAYREYFPEKTIVVTFFSPSGYDVRANYAKADHVFYLPADTPGNAKKFIDLIKPEEVFFVKYEFWHNYLKLLHQRNIPLYLVSAIFRKSQPFFKWYGGFFRSTLYYVKHFFVQNQESVILLQEIGIDAVTLTGDTRFDRVANLSLKKRNIDIISTFVASNKVLVAGSTWLPDEELLMAWRQVYPEWKLIIAPHIIDALHLKEVDSRFKDSVRFSVLNAGADIVHGKEPYVLIIDNIGMLSYLYGYADMAYIGGGFGVGIHNILEAATYGVPVVFGPEYHKFQEAKDLIGAKAAFSVHNLQEFVDVFERFQDEHTRQIAGERAFGYVQQQAGATQKIMDYIARFKS</sequence>
<comment type="pathway">
    <text evidence="1 8">Bacterial outer membrane biogenesis; LPS core biosynthesis.</text>
</comment>
<dbReference type="UniPathway" id="UPA00958"/>
<evidence type="ECO:0000256" key="7">
    <source>
        <dbReference type="PIRSR" id="PIRSR639901-1"/>
    </source>
</evidence>
<dbReference type="AlphaFoldDB" id="A0A1H7TT97"/>
<evidence type="ECO:0000256" key="6">
    <source>
        <dbReference type="ARBA" id="ARBA00049183"/>
    </source>
</evidence>
<dbReference type="Pfam" id="PF04413">
    <property type="entry name" value="Glycos_transf_N"/>
    <property type="match status" value="1"/>
</dbReference>
<dbReference type="Proteomes" id="UP000199421">
    <property type="component" value="Unassembled WGS sequence"/>
</dbReference>
<evidence type="ECO:0000256" key="5">
    <source>
        <dbReference type="ARBA" id="ARBA00031445"/>
    </source>
</evidence>
<evidence type="ECO:0000256" key="4">
    <source>
        <dbReference type="ARBA" id="ARBA00022679"/>
    </source>
</evidence>
<comment type="function">
    <text evidence="8">Involved in lipopolysaccharide (LPS) biosynthesis. Catalyzes the transfer of 3-deoxy-D-manno-octulosonate (Kdo) residue(s) from CMP-Kdo to lipid IV(A), the tetraacyldisaccharide-1,4'-bisphosphate precursor of lipid A.</text>
</comment>
<evidence type="ECO:0000256" key="1">
    <source>
        <dbReference type="ARBA" id="ARBA00004713"/>
    </source>
</evidence>
<dbReference type="EC" id="2.4.99.12" evidence="2 8"/>
<name>A0A1H7TT97_OLID1</name>
<gene>
    <name evidence="10" type="ORF">SAMN05661044_03646</name>
</gene>
<dbReference type="Gene3D" id="3.40.50.2000">
    <property type="entry name" value="Glycogen Phosphorylase B"/>
    <property type="match status" value="1"/>
</dbReference>
<dbReference type="InterPro" id="IPR038107">
    <property type="entry name" value="Glycos_transf_N_sf"/>
</dbReference>